<name>A0ABD2X3N3_9HYME</name>
<reference evidence="1 2" key="1">
    <citation type="journal article" date="2024" name="bioRxiv">
        <title>A reference genome for Trichogramma kaykai: A tiny desert-dwelling parasitoid wasp with competing sex-ratio distorters.</title>
        <authorList>
            <person name="Culotta J."/>
            <person name="Lindsey A.R."/>
        </authorList>
    </citation>
    <scope>NUCLEOTIDE SEQUENCE [LARGE SCALE GENOMIC DNA]</scope>
    <source>
        <strain evidence="1 2">KSX58</strain>
    </source>
</reference>
<dbReference type="Proteomes" id="UP001627154">
    <property type="component" value="Unassembled WGS sequence"/>
</dbReference>
<protein>
    <recommendedName>
        <fullName evidence="3">Secreted protein</fullName>
    </recommendedName>
</protein>
<organism evidence="1 2">
    <name type="scientific">Trichogramma kaykai</name>
    <dbReference type="NCBI Taxonomy" id="54128"/>
    <lineage>
        <taxon>Eukaryota</taxon>
        <taxon>Metazoa</taxon>
        <taxon>Ecdysozoa</taxon>
        <taxon>Arthropoda</taxon>
        <taxon>Hexapoda</taxon>
        <taxon>Insecta</taxon>
        <taxon>Pterygota</taxon>
        <taxon>Neoptera</taxon>
        <taxon>Endopterygota</taxon>
        <taxon>Hymenoptera</taxon>
        <taxon>Apocrita</taxon>
        <taxon>Proctotrupomorpha</taxon>
        <taxon>Chalcidoidea</taxon>
        <taxon>Trichogrammatidae</taxon>
        <taxon>Trichogramma</taxon>
    </lineage>
</organism>
<dbReference type="EMBL" id="JBJJXI010000054">
    <property type="protein sequence ID" value="KAL3399947.1"/>
    <property type="molecule type" value="Genomic_DNA"/>
</dbReference>
<evidence type="ECO:0000313" key="2">
    <source>
        <dbReference type="Proteomes" id="UP001627154"/>
    </source>
</evidence>
<keyword evidence="2" id="KW-1185">Reference proteome</keyword>
<comment type="caution">
    <text evidence="1">The sequence shown here is derived from an EMBL/GenBank/DDBJ whole genome shotgun (WGS) entry which is preliminary data.</text>
</comment>
<sequence>MRKKISKIALVVLSAIDCTHIVFFEMTGSWSSNRHFRSVFTNCWTFPSRPILTKYLEKISPVFSET</sequence>
<evidence type="ECO:0008006" key="3">
    <source>
        <dbReference type="Google" id="ProtNLM"/>
    </source>
</evidence>
<proteinExistence type="predicted"/>
<evidence type="ECO:0000313" key="1">
    <source>
        <dbReference type="EMBL" id="KAL3399947.1"/>
    </source>
</evidence>
<dbReference type="AlphaFoldDB" id="A0ABD2X3N3"/>
<accession>A0ABD2X3N3</accession>
<gene>
    <name evidence="1" type="ORF">TKK_006577</name>
</gene>